<feature type="transmembrane region" description="Helical" evidence="4">
    <location>
        <begin position="27"/>
        <end position="43"/>
    </location>
</feature>
<evidence type="ECO:0000259" key="5">
    <source>
        <dbReference type="PROSITE" id="PS50109"/>
    </source>
</evidence>
<evidence type="ECO:0000256" key="3">
    <source>
        <dbReference type="ARBA" id="ARBA00022553"/>
    </source>
</evidence>
<evidence type="ECO:0000256" key="4">
    <source>
        <dbReference type="SAM" id="Phobius"/>
    </source>
</evidence>
<dbReference type="Pfam" id="PF02518">
    <property type="entry name" value="HATPase_c"/>
    <property type="match status" value="1"/>
</dbReference>
<dbReference type="Gene3D" id="1.10.287.130">
    <property type="match status" value="1"/>
</dbReference>
<protein>
    <recommendedName>
        <fullName evidence="2">histidine kinase</fullName>
        <ecNumber evidence="2">2.7.13.3</ecNumber>
    </recommendedName>
</protein>
<dbReference type="PANTHER" id="PTHR43065:SF42">
    <property type="entry name" value="TWO-COMPONENT SENSOR PPRA"/>
    <property type="match status" value="1"/>
</dbReference>
<evidence type="ECO:0000256" key="2">
    <source>
        <dbReference type="ARBA" id="ARBA00012438"/>
    </source>
</evidence>
<dbReference type="InterPro" id="IPR003661">
    <property type="entry name" value="HisK_dim/P_dom"/>
</dbReference>
<feature type="domain" description="Histidine kinase" evidence="5">
    <location>
        <begin position="205"/>
        <end position="413"/>
    </location>
</feature>
<comment type="caution">
    <text evidence="6">The sequence shown here is derived from an EMBL/GenBank/DDBJ whole genome shotgun (WGS) entry which is preliminary data.</text>
</comment>
<dbReference type="InterPro" id="IPR036097">
    <property type="entry name" value="HisK_dim/P_sf"/>
</dbReference>
<dbReference type="PRINTS" id="PR00344">
    <property type="entry name" value="BCTRLSENSOR"/>
</dbReference>
<dbReference type="RefSeq" id="WP_166698809.1">
    <property type="nucleotide sequence ID" value="NZ_JAAQTL010000001.1"/>
</dbReference>
<dbReference type="InterPro" id="IPR005467">
    <property type="entry name" value="His_kinase_dom"/>
</dbReference>
<dbReference type="SUPFAM" id="SSF55874">
    <property type="entry name" value="ATPase domain of HSP90 chaperone/DNA topoisomerase II/histidine kinase"/>
    <property type="match status" value="1"/>
</dbReference>
<keyword evidence="6" id="KW-0808">Transferase</keyword>
<dbReference type="PROSITE" id="PS50109">
    <property type="entry name" value="HIS_KIN"/>
    <property type="match status" value="1"/>
</dbReference>
<dbReference type="EMBL" id="JAAQTL010000001">
    <property type="protein sequence ID" value="NID15032.1"/>
    <property type="molecule type" value="Genomic_DNA"/>
</dbReference>
<keyword evidence="4" id="KW-0812">Transmembrane</keyword>
<dbReference type="GO" id="GO:0000155">
    <property type="term" value="F:phosphorelay sensor kinase activity"/>
    <property type="evidence" value="ECO:0007669"/>
    <property type="project" value="InterPro"/>
</dbReference>
<dbReference type="InterPro" id="IPR004358">
    <property type="entry name" value="Sig_transdc_His_kin-like_C"/>
</dbReference>
<evidence type="ECO:0000313" key="7">
    <source>
        <dbReference type="Proteomes" id="UP000518878"/>
    </source>
</evidence>
<dbReference type="Gene3D" id="3.30.565.10">
    <property type="entry name" value="Histidine kinase-like ATPase, C-terminal domain"/>
    <property type="match status" value="1"/>
</dbReference>
<dbReference type="Proteomes" id="UP000518878">
    <property type="component" value="Unassembled WGS sequence"/>
</dbReference>
<accession>A0A7X5TQ13</accession>
<dbReference type="InterPro" id="IPR003594">
    <property type="entry name" value="HATPase_dom"/>
</dbReference>
<comment type="catalytic activity">
    <reaction evidence="1">
        <text>ATP + protein L-histidine = ADP + protein N-phospho-L-histidine.</text>
        <dbReference type="EC" id="2.7.13.3"/>
    </reaction>
</comment>
<evidence type="ECO:0000256" key="1">
    <source>
        <dbReference type="ARBA" id="ARBA00000085"/>
    </source>
</evidence>
<dbReference type="PANTHER" id="PTHR43065">
    <property type="entry name" value="SENSOR HISTIDINE KINASE"/>
    <property type="match status" value="1"/>
</dbReference>
<keyword evidence="3" id="KW-0597">Phosphoprotein</keyword>
<keyword evidence="7" id="KW-1185">Reference proteome</keyword>
<dbReference type="InterPro" id="IPR036890">
    <property type="entry name" value="HATPase_C_sf"/>
</dbReference>
<feature type="transmembrane region" description="Helical" evidence="4">
    <location>
        <begin position="98"/>
        <end position="118"/>
    </location>
</feature>
<keyword evidence="4" id="KW-1133">Transmembrane helix</keyword>
<dbReference type="CDD" id="cd00082">
    <property type="entry name" value="HisKA"/>
    <property type="match status" value="1"/>
</dbReference>
<keyword evidence="6" id="KW-0418">Kinase</keyword>
<reference evidence="6 7" key="1">
    <citation type="journal article" date="2006" name="Int. J. Syst. Evol. Microbiol.">
        <title>Dyella yeojuensis sp. nov., isolated from greenhouse soil in Korea.</title>
        <authorList>
            <person name="Kim B.Y."/>
            <person name="Weon H.Y."/>
            <person name="Lee K.H."/>
            <person name="Seok S.J."/>
            <person name="Kwon S.W."/>
            <person name="Go S.J."/>
            <person name="Stackebrandt E."/>
        </authorList>
    </citation>
    <scope>NUCLEOTIDE SEQUENCE [LARGE SCALE GENOMIC DNA]</scope>
    <source>
        <strain evidence="6 7">DSM 17673</strain>
    </source>
</reference>
<dbReference type="AlphaFoldDB" id="A0A7X5TQ13"/>
<keyword evidence="4" id="KW-0472">Membrane</keyword>
<feature type="transmembrane region" description="Helical" evidence="4">
    <location>
        <begin position="50"/>
        <end position="70"/>
    </location>
</feature>
<dbReference type="SMART" id="SM00387">
    <property type="entry name" value="HATPase_c"/>
    <property type="match status" value="1"/>
</dbReference>
<organism evidence="6 7">
    <name type="scientific">Luteibacter yeojuensis</name>
    <dbReference type="NCBI Taxonomy" id="345309"/>
    <lineage>
        <taxon>Bacteria</taxon>
        <taxon>Pseudomonadati</taxon>
        <taxon>Pseudomonadota</taxon>
        <taxon>Gammaproteobacteria</taxon>
        <taxon>Lysobacterales</taxon>
        <taxon>Rhodanobacteraceae</taxon>
        <taxon>Luteibacter</taxon>
    </lineage>
</organism>
<dbReference type="SUPFAM" id="SSF47384">
    <property type="entry name" value="Homodimeric domain of signal transducing histidine kinase"/>
    <property type="match status" value="1"/>
</dbReference>
<sequence>MFLPLNWLYLRLTVGFSDAHGLDVDRWMGLAIVPVAWACVWAIRRGHFRAAVVGFIVAQVATQAVAYAATGLRLQMSDPSVPMLLVVLGGLLLGRRTLWVLFAVLLGMFAIGAVTDVLRAIDAGKPWLSAVSYTPSLAIRYLIIIVVLDRCIAALRESLDDSVRRSAELAISNARLRFEMGERERAQEHLVHAQKMEAVGRLAGGISHDFNHVLNVIVGYAGQRHRSDANADLLHRALEGVESAASRGAVICRKLLGFSRREVPHPETFEATQAVRDLVPMLGQLLGSSVRLEVDTDKAPTPLHIDRAQLELALLNIAANARDAMDADGVLRIGVHREAAHVEIDVADNGHGMDAATRRRIFEPFFTTKPNDEGTGLGLSMAHDVVTAAGGSIRAESERGAGSRFVLRLPVASNGYTACPDPGFEAACAQGIMT</sequence>
<gene>
    <name evidence="6" type="ORF">HBF32_06060</name>
</gene>
<evidence type="ECO:0000313" key="6">
    <source>
        <dbReference type="EMBL" id="NID15032.1"/>
    </source>
</evidence>
<name>A0A7X5TQ13_9GAMM</name>
<proteinExistence type="predicted"/>
<dbReference type="EC" id="2.7.13.3" evidence="2"/>